<feature type="domain" description="Bifunctional inhibitor/plant lipid transfer protein/seed storage helical" evidence="11">
    <location>
        <begin position="38"/>
        <end position="119"/>
    </location>
</feature>
<evidence type="ECO:0000256" key="8">
    <source>
        <dbReference type="ARBA" id="ARBA00023288"/>
    </source>
</evidence>
<keyword evidence="5 10" id="KW-0732">Signal</keyword>
<dbReference type="InterPro" id="IPR043325">
    <property type="entry name" value="LTSS"/>
</dbReference>
<protein>
    <recommendedName>
        <fullName evidence="11">Bifunctional inhibitor/plant lipid transfer protein/seed storage helical domain-containing protein</fullName>
    </recommendedName>
</protein>
<keyword evidence="8" id="KW-0449">Lipoprotein</keyword>
<evidence type="ECO:0000256" key="3">
    <source>
        <dbReference type="ARBA" id="ARBA00022475"/>
    </source>
</evidence>
<organism evidence="12 13">
    <name type="scientific">Saponaria officinalis</name>
    <name type="common">Common soapwort</name>
    <name type="synonym">Lychnis saponaria</name>
    <dbReference type="NCBI Taxonomy" id="3572"/>
    <lineage>
        <taxon>Eukaryota</taxon>
        <taxon>Viridiplantae</taxon>
        <taxon>Streptophyta</taxon>
        <taxon>Embryophyta</taxon>
        <taxon>Tracheophyta</taxon>
        <taxon>Spermatophyta</taxon>
        <taxon>Magnoliopsida</taxon>
        <taxon>eudicotyledons</taxon>
        <taxon>Gunneridae</taxon>
        <taxon>Pentapetalae</taxon>
        <taxon>Caryophyllales</taxon>
        <taxon>Caryophyllaceae</taxon>
        <taxon>Caryophylleae</taxon>
        <taxon>Saponaria</taxon>
    </lineage>
</organism>
<comment type="subcellular location">
    <subcellularLocation>
        <location evidence="1">Cell membrane</location>
        <topology evidence="1">Lipid-anchor</topology>
        <topology evidence="1">GPI-anchor</topology>
    </subcellularLocation>
</comment>
<evidence type="ECO:0000259" key="11">
    <source>
        <dbReference type="SMART" id="SM00499"/>
    </source>
</evidence>
<keyword evidence="3" id="KW-1003">Cell membrane</keyword>
<gene>
    <name evidence="12" type="ORF">RND81_01G050000</name>
</gene>
<comment type="caution">
    <text evidence="12">The sequence shown here is derived from an EMBL/GenBank/DDBJ whole genome shotgun (WGS) entry which is preliminary data.</text>
</comment>
<evidence type="ECO:0000256" key="5">
    <source>
        <dbReference type="ARBA" id="ARBA00022729"/>
    </source>
</evidence>
<evidence type="ECO:0000313" key="13">
    <source>
        <dbReference type="Proteomes" id="UP001443914"/>
    </source>
</evidence>
<evidence type="ECO:0000256" key="7">
    <source>
        <dbReference type="ARBA" id="ARBA00023180"/>
    </source>
</evidence>
<dbReference type="GO" id="GO:0098552">
    <property type="term" value="C:side of membrane"/>
    <property type="evidence" value="ECO:0007669"/>
    <property type="project" value="UniProtKB-KW"/>
</dbReference>
<dbReference type="FunFam" id="1.10.110.10:FF:000001">
    <property type="entry name" value="Bifunctional inhibitor/lipid-transfer protein/seed storage 2S albumin superfamily protein"/>
    <property type="match status" value="1"/>
</dbReference>
<feature type="compositionally biased region" description="Low complexity" evidence="9">
    <location>
        <begin position="132"/>
        <end position="143"/>
    </location>
</feature>
<dbReference type="EMBL" id="JBDFQZ010000001">
    <property type="protein sequence ID" value="KAK9755779.1"/>
    <property type="molecule type" value="Genomic_DNA"/>
</dbReference>
<feature type="chain" id="PRO_5043957225" description="Bifunctional inhibitor/plant lipid transfer protein/seed storage helical domain-containing protein" evidence="10">
    <location>
        <begin position="26"/>
        <end position="194"/>
    </location>
</feature>
<dbReference type="GO" id="GO:0005886">
    <property type="term" value="C:plasma membrane"/>
    <property type="evidence" value="ECO:0007669"/>
    <property type="project" value="UniProtKB-SubCell"/>
</dbReference>
<feature type="region of interest" description="Disordered" evidence="9">
    <location>
        <begin position="132"/>
        <end position="170"/>
    </location>
</feature>
<dbReference type="Pfam" id="PF14368">
    <property type="entry name" value="LTP_2"/>
    <property type="match status" value="1"/>
</dbReference>
<evidence type="ECO:0000256" key="2">
    <source>
        <dbReference type="ARBA" id="ARBA00009748"/>
    </source>
</evidence>
<keyword evidence="4" id="KW-0472">Membrane</keyword>
<evidence type="ECO:0000256" key="1">
    <source>
        <dbReference type="ARBA" id="ARBA00004609"/>
    </source>
</evidence>
<sequence length="194" mass="19882">MLKSHKIFLWALIICAAMSVKQVKGQSPMMSPTGAPDCMTMIYNMSDCLTYVEKGSKVLKPDKACCPELAGMLDSNPICLCQLLGNSNTTKSLGIQFDVSKALKLPSICGLQTPPISLCAVAGIPIAAPTSSEGPSSSVSGTPAGAPTSSLGVSPSGGMSPEAAENSPGKNGASNVHFSLLYLVAVLAVESSIF</sequence>
<proteinExistence type="inferred from homology"/>
<feature type="signal peptide" evidence="10">
    <location>
        <begin position="1"/>
        <end position="25"/>
    </location>
</feature>
<reference evidence="12" key="1">
    <citation type="submission" date="2024-03" db="EMBL/GenBank/DDBJ databases">
        <title>WGS assembly of Saponaria officinalis var. Norfolk2.</title>
        <authorList>
            <person name="Jenkins J."/>
            <person name="Shu S."/>
            <person name="Grimwood J."/>
            <person name="Barry K."/>
            <person name="Goodstein D."/>
            <person name="Schmutz J."/>
            <person name="Leebens-Mack J."/>
            <person name="Osbourn A."/>
        </authorList>
    </citation>
    <scope>NUCLEOTIDE SEQUENCE [LARGE SCALE GENOMIC DNA]</scope>
    <source>
        <strain evidence="12">JIC</strain>
    </source>
</reference>
<comment type="similarity">
    <text evidence="2">Belongs to the plant LTP family.</text>
</comment>
<dbReference type="InterPro" id="IPR036312">
    <property type="entry name" value="Bifun_inhib/LTP/seed_sf"/>
</dbReference>
<dbReference type="CDD" id="cd00010">
    <property type="entry name" value="AAI_LTSS"/>
    <property type="match status" value="1"/>
</dbReference>
<dbReference type="Gene3D" id="1.10.110.10">
    <property type="entry name" value="Plant lipid-transfer and hydrophobic proteins"/>
    <property type="match status" value="1"/>
</dbReference>
<dbReference type="InterPro" id="IPR016140">
    <property type="entry name" value="Bifunc_inhib/LTP/seed_store"/>
</dbReference>
<keyword evidence="4" id="KW-0336">GPI-anchor</keyword>
<dbReference type="SUPFAM" id="SSF47699">
    <property type="entry name" value="Bifunctional inhibitor/lipid-transfer protein/seed storage 2S albumin"/>
    <property type="match status" value="1"/>
</dbReference>
<keyword evidence="6" id="KW-1015">Disulfide bond</keyword>
<evidence type="ECO:0000256" key="6">
    <source>
        <dbReference type="ARBA" id="ARBA00023157"/>
    </source>
</evidence>
<accession>A0AAW1NC50</accession>
<evidence type="ECO:0000256" key="10">
    <source>
        <dbReference type="SAM" id="SignalP"/>
    </source>
</evidence>
<evidence type="ECO:0000256" key="9">
    <source>
        <dbReference type="SAM" id="MobiDB-lite"/>
    </source>
</evidence>
<dbReference type="AlphaFoldDB" id="A0AAW1NC50"/>
<keyword evidence="7" id="KW-0325">Glycoprotein</keyword>
<dbReference type="PANTHER" id="PTHR33044">
    <property type="entry name" value="BIFUNCTIONAL INHIBITOR/LIPID-TRANSFER PROTEIN/SEED STORAGE 2S ALBUMIN SUPERFAMILY PROTEIN-RELATED"/>
    <property type="match status" value="1"/>
</dbReference>
<dbReference type="Proteomes" id="UP001443914">
    <property type="component" value="Unassembled WGS sequence"/>
</dbReference>
<evidence type="ECO:0000313" key="12">
    <source>
        <dbReference type="EMBL" id="KAK9755779.1"/>
    </source>
</evidence>
<dbReference type="SMART" id="SM00499">
    <property type="entry name" value="AAI"/>
    <property type="match status" value="1"/>
</dbReference>
<keyword evidence="13" id="KW-1185">Reference proteome</keyword>
<name>A0AAW1NC50_SAPOF</name>
<evidence type="ECO:0000256" key="4">
    <source>
        <dbReference type="ARBA" id="ARBA00022622"/>
    </source>
</evidence>